<reference evidence="2 3" key="1">
    <citation type="submission" date="2018-08" db="EMBL/GenBank/DDBJ databases">
        <title>Jishengella sp. nov., isolated from a root of Azadirachta indica A. Juss. var. siamensis Valenton.</title>
        <authorList>
            <person name="Kuncharoen N."/>
            <person name="Tanasupawat S."/>
            <person name="Kudo T."/>
            <person name="Ohkuma M."/>
        </authorList>
    </citation>
    <scope>NUCLEOTIDE SEQUENCE [LARGE SCALE GENOMIC DNA]</scope>
    <source>
        <strain evidence="2 3">AZ1-13</strain>
    </source>
</reference>
<organism evidence="2 3">
    <name type="scientific">Micromonospora radicis</name>
    <dbReference type="NCBI Taxonomy" id="1894971"/>
    <lineage>
        <taxon>Bacteria</taxon>
        <taxon>Bacillati</taxon>
        <taxon>Actinomycetota</taxon>
        <taxon>Actinomycetes</taxon>
        <taxon>Micromonosporales</taxon>
        <taxon>Micromonosporaceae</taxon>
        <taxon>Micromonospora</taxon>
    </lineage>
</organism>
<keyword evidence="3" id="KW-1185">Reference proteome</keyword>
<feature type="compositionally biased region" description="Low complexity" evidence="1">
    <location>
        <begin position="78"/>
        <end position="87"/>
    </location>
</feature>
<evidence type="ECO:0000313" key="3">
    <source>
        <dbReference type="Proteomes" id="UP000283832"/>
    </source>
</evidence>
<gene>
    <name evidence="2" type="ORF">D2L64_06530</name>
</gene>
<dbReference type="AlphaFoldDB" id="A0A418MZ14"/>
<feature type="region of interest" description="Disordered" evidence="1">
    <location>
        <begin position="46"/>
        <end position="102"/>
    </location>
</feature>
<sequence length="102" mass="11598">MIRELTERQTYPAWAWIDCYELDRHGDATQKRQLYVMPARLRPVHVPPVPYPARRPAPRPAPGPSGRPGERRRVACRPPGVAGPAEAGGRHRRFTDWVPASR</sequence>
<dbReference type="Proteomes" id="UP000283832">
    <property type="component" value="Unassembled WGS sequence"/>
</dbReference>
<proteinExistence type="predicted"/>
<comment type="caution">
    <text evidence="2">The sequence shown here is derived from an EMBL/GenBank/DDBJ whole genome shotgun (WGS) entry which is preliminary data.</text>
</comment>
<name>A0A418MZ14_9ACTN</name>
<feature type="compositionally biased region" description="Pro residues" evidence="1">
    <location>
        <begin position="46"/>
        <end position="65"/>
    </location>
</feature>
<protein>
    <submittedName>
        <fullName evidence="2">Uncharacterized protein</fullName>
    </submittedName>
</protein>
<dbReference type="EMBL" id="QXEC01000004">
    <property type="protein sequence ID" value="RIV39982.1"/>
    <property type="molecule type" value="Genomic_DNA"/>
</dbReference>
<evidence type="ECO:0000313" key="2">
    <source>
        <dbReference type="EMBL" id="RIV39982.1"/>
    </source>
</evidence>
<accession>A0A418MZ14</accession>
<evidence type="ECO:0000256" key="1">
    <source>
        <dbReference type="SAM" id="MobiDB-lite"/>
    </source>
</evidence>